<name>A9SZS8_PHYPA</name>
<evidence type="ECO:0000313" key="4">
    <source>
        <dbReference type="Proteomes" id="UP000006727"/>
    </source>
</evidence>
<dbReference type="Gramene" id="Pp3c4_6980V3.1">
    <property type="protein sequence ID" value="PAC:32922757.CDS.1"/>
    <property type="gene ID" value="Pp3c4_6980"/>
</dbReference>
<feature type="region of interest" description="Disordered" evidence="1">
    <location>
        <begin position="226"/>
        <end position="246"/>
    </location>
</feature>
<dbReference type="AlphaFoldDB" id="A9SZS8"/>
<dbReference type="InParanoid" id="A9SZS8"/>
<protein>
    <submittedName>
        <fullName evidence="2 3">Uncharacterized protein</fullName>
    </submittedName>
</protein>
<accession>A9SZS8</accession>
<dbReference type="Gramene" id="Pp3c4_6980V3.2">
    <property type="protein sequence ID" value="PAC:32922758.CDS.1"/>
    <property type="gene ID" value="Pp3c4_6980"/>
</dbReference>
<dbReference type="Proteomes" id="UP000006727">
    <property type="component" value="Chromosome 4"/>
</dbReference>
<dbReference type="EMBL" id="ABEU02000004">
    <property type="protein sequence ID" value="PNR54979.1"/>
    <property type="molecule type" value="Genomic_DNA"/>
</dbReference>
<sequence length="325" mass="35514">MVTSKATDCTKIKTPSAPALDMMILTSSGYSSQYLFQETTIPSVPSTNHFNRLTRLPSPHRLQFERCEENGSTTPYLWIQKKPSASPLADHQVGTSSNQPTSLPLQKNRRLLTLAITKDHYDPVPSAVPHTPIHSRHHAHYVCTVTTSHHKTRTLSAQARIIAPLVTPPTLPTSLLCISHPHPYALSLQFHSHTGLVLLAIIRHASCATPPGIILSNHTLSHLTNAEAPYPGTQHKRPLSRNHTANEQSSTATLPLLLLSLPPDLRSGHSLALSLSLSPLLRNPGVNAVVALLKTSCDAPRSSGEEEGKCYNGTWWQRGGFDDWG</sequence>
<evidence type="ECO:0000313" key="3">
    <source>
        <dbReference type="EnsemblPlants" id="PAC:32922757.CDS.1"/>
    </source>
</evidence>
<reference evidence="2 4" key="1">
    <citation type="journal article" date="2008" name="Science">
        <title>The Physcomitrella genome reveals evolutionary insights into the conquest of land by plants.</title>
        <authorList>
            <person name="Rensing S."/>
            <person name="Lang D."/>
            <person name="Zimmer A."/>
            <person name="Terry A."/>
            <person name="Salamov A."/>
            <person name="Shapiro H."/>
            <person name="Nishiyama T."/>
            <person name="Perroud P.-F."/>
            <person name="Lindquist E."/>
            <person name="Kamisugi Y."/>
            <person name="Tanahashi T."/>
            <person name="Sakakibara K."/>
            <person name="Fujita T."/>
            <person name="Oishi K."/>
            <person name="Shin-I T."/>
            <person name="Kuroki Y."/>
            <person name="Toyoda A."/>
            <person name="Suzuki Y."/>
            <person name="Hashimoto A."/>
            <person name="Yamaguchi K."/>
            <person name="Sugano A."/>
            <person name="Kohara Y."/>
            <person name="Fujiyama A."/>
            <person name="Anterola A."/>
            <person name="Aoki S."/>
            <person name="Ashton N."/>
            <person name="Barbazuk W.B."/>
            <person name="Barker E."/>
            <person name="Bennetzen J."/>
            <person name="Bezanilla M."/>
            <person name="Blankenship R."/>
            <person name="Cho S.H."/>
            <person name="Dutcher S."/>
            <person name="Estelle M."/>
            <person name="Fawcett J.A."/>
            <person name="Gundlach H."/>
            <person name="Hanada K."/>
            <person name="Heyl A."/>
            <person name="Hicks K.A."/>
            <person name="Hugh J."/>
            <person name="Lohr M."/>
            <person name="Mayer K."/>
            <person name="Melkozernov A."/>
            <person name="Murata T."/>
            <person name="Nelson D."/>
            <person name="Pils B."/>
            <person name="Prigge M."/>
            <person name="Reiss B."/>
            <person name="Renner T."/>
            <person name="Rombauts S."/>
            <person name="Rushton P."/>
            <person name="Sanderfoot A."/>
            <person name="Schween G."/>
            <person name="Shiu S.-H."/>
            <person name="Stueber K."/>
            <person name="Theodoulou F.L."/>
            <person name="Tu H."/>
            <person name="Van de Peer Y."/>
            <person name="Verrier P.J."/>
            <person name="Waters E."/>
            <person name="Wood A."/>
            <person name="Yang L."/>
            <person name="Cove D."/>
            <person name="Cuming A."/>
            <person name="Hasebe M."/>
            <person name="Lucas S."/>
            <person name="Mishler D.B."/>
            <person name="Reski R."/>
            <person name="Grigoriev I."/>
            <person name="Quatrano R.S."/>
            <person name="Boore J.L."/>
        </authorList>
    </citation>
    <scope>NUCLEOTIDE SEQUENCE [LARGE SCALE GENOMIC DNA]</scope>
    <source>
        <strain evidence="3 4">cv. Gransden 2004</strain>
    </source>
</reference>
<keyword evidence="4" id="KW-1185">Reference proteome</keyword>
<evidence type="ECO:0000256" key="1">
    <source>
        <dbReference type="SAM" id="MobiDB-lite"/>
    </source>
</evidence>
<organism evidence="2">
    <name type="scientific">Physcomitrium patens</name>
    <name type="common">Spreading-leaved earth moss</name>
    <name type="synonym">Physcomitrella patens</name>
    <dbReference type="NCBI Taxonomy" id="3218"/>
    <lineage>
        <taxon>Eukaryota</taxon>
        <taxon>Viridiplantae</taxon>
        <taxon>Streptophyta</taxon>
        <taxon>Embryophyta</taxon>
        <taxon>Bryophyta</taxon>
        <taxon>Bryophytina</taxon>
        <taxon>Bryopsida</taxon>
        <taxon>Funariidae</taxon>
        <taxon>Funariales</taxon>
        <taxon>Funariaceae</taxon>
        <taxon>Physcomitrium</taxon>
    </lineage>
</organism>
<dbReference type="EnsemblPlants" id="Pp3c4_6980V3.2">
    <property type="protein sequence ID" value="PAC:32922758.CDS.1"/>
    <property type="gene ID" value="Pp3c4_6980"/>
</dbReference>
<proteinExistence type="predicted"/>
<gene>
    <name evidence="2" type="ORF">PHYPA_005872</name>
</gene>
<dbReference type="EnsemblPlants" id="Pp3c4_6980V3.1">
    <property type="protein sequence ID" value="PAC:32922757.CDS.1"/>
    <property type="gene ID" value="Pp3c4_6980"/>
</dbReference>
<evidence type="ECO:0000313" key="2">
    <source>
        <dbReference type="EMBL" id="PNR54979.1"/>
    </source>
</evidence>
<reference evidence="2 4" key="2">
    <citation type="journal article" date="2018" name="Plant J.">
        <title>The Physcomitrella patens chromosome-scale assembly reveals moss genome structure and evolution.</title>
        <authorList>
            <person name="Lang D."/>
            <person name="Ullrich K.K."/>
            <person name="Murat F."/>
            <person name="Fuchs J."/>
            <person name="Jenkins J."/>
            <person name="Haas F.B."/>
            <person name="Piednoel M."/>
            <person name="Gundlach H."/>
            <person name="Van Bel M."/>
            <person name="Meyberg R."/>
            <person name="Vives C."/>
            <person name="Morata J."/>
            <person name="Symeonidi A."/>
            <person name="Hiss M."/>
            <person name="Muchero W."/>
            <person name="Kamisugi Y."/>
            <person name="Saleh O."/>
            <person name="Blanc G."/>
            <person name="Decker E.L."/>
            <person name="van Gessel N."/>
            <person name="Grimwood J."/>
            <person name="Hayes R.D."/>
            <person name="Graham S.W."/>
            <person name="Gunter L.E."/>
            <person name="McDaniel S.F."/>
            <person name="Hoernstein S.N.W."/>
            <person name="Larsson A."/>
            <person name="Li F.W."/>
            <person name="Perroud P.F."/>
            <person name="Phillips J."/>
            <person name="Ranjan P."/>
            <person name="Rokshar D.S."/>
            <person name="Rothfels C.J."/>
            <person name="Schneider L."/>
            <person name="Shu S."/>
            <person name="Stevenson D.W."/>
            <person name="Thummler F."/>
            <person name="Tillich M."/>
            <person name="Villarreal Aguilar J.C."/>
            <person name="Widiez T."/>
            <person name="Wong G.K."/>
            <person name="Wymore A."/>
            <person name="Zhang Y."/>
            <person name="Zimmer A.D."/>
            <person name="Quatrano R.S."/>
            <person name="Mayer K.F.X."/>
            <person name="Goodstein D."/>
            <person name="Casacuberta J.M."/>
            <person name="Vandepoele K."/>
            <person name="Reski R."/>
            <person name="Cuming A.C."/>
            <person name="Tuskan G.A."/>
            <person name="Maumus F."/>
            <person name="Salse J."/>
            <person name="Schmutz J."/>
            <person name="Rensing S.A."/>
        </authorList>
    </citation>
    <scope>NUCLEOTIDE SEQUENCE [LARGE SCALE GENOMIC DNA]</scope>
    <source>
        <strain evidence="3 4">cv. Gransden 2004</strain>
    </source>
</reference>
<reference evidence="3" key="3">
    <citation type="submission" date="2020-12" db="UniProtKB">
        <authorList>
            <consortium name="EnsemblPlants"/>
        </authorList>
    </citation>
    <scope>IDENTIFICATION</scope>
</reference>